<dbReference type="Pfam" id="PF13347">
    <property type="entry name" value="MFS_2"/>
    <property type="match status" value="1"/>
</dbReference>
<sequence length="446" mass="49225">MITIKEKIAYGLGDTASNIIFQSVMMFLMLYYTDVMGLNPAVVGTMFLVVRIMDAITDPLMGTLADNTRTKHGQFRPYLLWLALPFAIISVLAFTVPDLPPSGKVVYAYVTYGLLMLAYTAINIPYCALAGVLSDNPKERVSIQSYRFVFGMLGGLIVAGLTLPLTEWLGQGDQAKGYQLAMLAMSTLGFVLFILCFFGTKERVASHEQHGFSKKLFVALIKNDQWRVLCGAALSLLTGQVLRLTLAVYYVKYFLQREDLVSLFITLGVLGSMIGCAVAEPLSRYFCKVKLYIGLQFTAAVICALSYFIGPQDVYLAFAAFIVWKFLTDTATPLLWAKMADTIDYGEVKSGIRTTGLVYSSIIFFIKLGIALGGALAGWFLAYFDYQNGVPQTDATLHGIVVTFTLVSSLGSFGVALIMLKYRLNNEKLDEIHQHLTLNKDTHALP</sequence>
<feature type="transmembrane region" description="Helical" evidence="2">
    <location>
        <begin position="315"/>
        <end position="336"/>
    </location>
</feature>
<feature type="transmembrane region" description="Helical" evidence="2">
    <location>
        <begin position="357"/>
        <end position="384"/>
    </location>
</feature>
<dbReference type="GO" id="GO:0015293">
    <property type="term" value="F:symporter activity"/>
    <property type="evidence" value="ECO:0007669"/>
    <property type="project" value="InterPro"/>
</dbReference>
<accession>A0A975DH98</accession>
<gene>
    <name evidence="3" type="ORF">J5O05_00940</name>
</gene>
<dbReference type="GO" id="GO:0006814">
    <property type="term" value="P:sodium ion transport"/>
    <property type="evidence" value="ECO:0007669"/>
    <property type="project" value="InterPro"/>
</dbReference>
<feature type="transmembrane region" description="Helical" evidence="2">
    <location>
        <begin position="261"/>
        <end position="279"/>
    </location>
</feature>
<dbReference type="GO" id="GO:0005886">
    <property type="term" value="C:plasma membrane"/>
    <property type="evidence" value="ECO:0007669"/>
    <property type="project" value="TreeGrafter"/>
</dbReference>
<feature type="transmembrane region" description="Helical" evidence="2">
    <location>
        <begin position="38"/>
        <end position="57"/>
    </location>
</feature>
<evidence type="ECO:0000313" key="4">
    <source>
        <dbReference type="Proteomes" id="UP000664904"/>
    </source>
</evidence>
<feature type="transmembrane region" description="Helical" evidence="2">
    <location>
        <begin position="228"/>
        <end position="249"/>
    </location>
</feature>
<reference evidence="3" key="1">
    <citation type="submission" date="2021-03" db="EMBL/GenBank/DDBJ databases">
        <title>Complete Genome of Pseudoalteromonas xiamenensis STKMTI.2, a new potential marine bacterium producing anti-Vibrio compounds.</title>
        <authorList>
            <person name="Handayani D.P."/>
            <person name="Isnansetyo A."/>
            <person name="Istiqomah I."/>
            <person name="Jumina J."/>
        </authorList>
    </citation>
    <scope>NUCLEOTIDE SEQUENCE</scope>
    <source>
        <strain evidence="3">STKMTI.2</strain>
    </source>
</reference>
<evidence type="ECO:0000256" key="2">
    <source>
        <dbReference type="SAM" id="Phobius"/>
    </source>
</evidence>
<dbReference type="InterPro" id="IPR036259">
    <property type="entry name" value="MFS_trans_sf"/>
</dbReference>
<keyword evidence="2" id="KW-1133">Transmembrane helix</keyword>
<dbReference type="CDD" id="cd17332">
    <property type="entry name" value="MFS_MelB_like"/>
    <property type="match status" value="1"/>
</dbReference>
<dbReference type="Proteomes" id="UP000664904">
    <property type="component" value="Chromosome"/>
</dbReference>
<proteinExistence type="inferred from homology"/>
<dbReference type="AlphaFoldDB" id="A0A975DH98"/>
<dbReference type="PANTHER" id="PTHR11328">
    <property type="entry name" value="MAJOR FACILITATOR SUPERFAMILY DOMAIN-CONTAINING PROTEIN"/>
    <property type="match status" value="1"/>
</dbReference>
<keyword evidence="4" id="KW-1185">Reference proteome</keyword>
<dbReference type="NCBIfam" id="TIGR00792">
    <property type="entry name" value="gph"/>
    <property type="match status" value="1"/>
</dbReference>
<feature type="transmembrane region" description="Helical" evidence="2">
    <location>
        <begin position="291"/>
        <end position="309"/>
    </location>
</feature>
<organism evidence="3 4">
    <name type="scientific">Pseudoalteromonas xiamenensis</name>
    <dbReference type="NCBI Taxonomy" id="882626"/>
    <lineage>
        <taxon>Bacteria</taxon>
        <taxon>Pseudomonadati</taxon>
        <taxon>Pseudomonadota</taxon>
        <taxon>Gammaproteobacteria</taxon>
        <taxon>Alteromonadales</taxon>
        <taxon>Pseudoalteromonadaceae</taxon>
        <taxon>Pseudoalteromonas</taxon>
    </lineage>
</organism>
<dbReference type="InterPro" id="IPR039672">
    <property type="entry name" value="MFS_2"/>
</dbReference>
<feature type="transmembrane region" description="Helical" evidence="2">
    <location>
        <begin position="78"/>
        <end position="97"/>
    </location>
</feature>
<dbReference type="GO" id="GO:0008643">
    <property type="term" value="P:carbohydrate transport"/>
    <property type="evidence" value="ECO:0007669"/>
    <property type="project" value="InterPro"/>
</dbReference>
<name>A0A975DH98_9GAMM</name>
<evidence type="ECO:0000313" key="3">
    <source>
        <dbReference type="EMBL" id="QTH71579.1"/>
    </source>
</evidence>
<evidence type="ECO:0000256" key="1">
    <source>
        <dbReference type="ARBA" id="ARBA00009617"/>
    </source>
</evidence>
<dbReference type="EMBL" id="CP072133">
    <property type="protein sequence ID" value="QTH71579.1"/>
    <property type="molecule type" value="Genomic_DNA"/>
</dbReference>
<keyword evidence="2" id="KW-0472">Membrane</keyword>
<protein>
    <submittedName>
        <fullName evidence="3">MFS transporter</fullName>
    </submittedName>
</protein>
<dbReference type="SUPFAM" id="SSF103473">
    <property type="entry name" value="MFS general substrate transporter"/>
    <property type="match status" value="1"/>
</dbReference>
<feature type="transmembrane region" description="Helical" evidence="2">
    <location>
        <begin position="145"/>
        <end position="165"/>
    </location>
</feature>
<dbReference type="PANTHER" id="PTHR11328:SF24">
    <property type="entry name" value="MAJOR FACILITATOR SUPERFAMILY (MFS) PROFILE DOMAIN-CONTAINING PROTEIN"/>
    <property type="match status" value="1"/>
</dbReference>
<feature type="transmembrane region" description="Helical" evidence="2">
    <location>
        <begin position="109"/>
        <end position="133"/>
    </location>
</feature>
<feature type="transmembrane region" description="Helical" evidence="2">
    <location>
        <begin position="396"/>
        <end position="420"/>
    </location>
</feature>
<dbReference type="RefSeq" id="WP_208843205.1">
    <property type="nucleotide sequence ID" value="NZ_CP072133.1"/>
</dbReference>
<dbReference type="InterPro" id="IPR001927">
    <property type="entry name" value="Na/Gal_symport"/>
</dbReference>
<keyword evidence="2" id="KW-0812">Transmembrane</keyword>
<dbReference type="KEGG" id="pxi:J5O05_00940"/>
<comment type="similarity">
    <text evidence="1">Belongs to the sodium:galactoside symporter (TC 2.A.2) family.</text>
</comment>
<dbReference type="Gene3D" id="1.20.1250.20">
    <property type="entry name" value="MFS general substrate transporter like domains"/>
    <property type="match status" value="2"/>
</dbReference>
<feature type="transmembrane region" description="Helical" evidence="2">
    <location>
        <begin position="177"/>
        <end position="198"/>
    </location>
</feature>